<evidence type="ECO:0000313" key="9">
    <source>
        <dbReference type="EMBL" id="GLB52024.1"/>
    </source>
</evidence>
<comment type="subcellular location">
    <subcellularLocation>
        <location evidence="1">Cell outer membrane</location>
    </subcellularLocation>
</comment>
<evidence type="ECO:0000256" key="3">
    <source>
        <dbReference type="ARBA" id="ARBA00022729"/>
    </source>
</evidence>
<evidence type="ECO:0000256" key="4">
    <source>
        <dbReference type="ARBA" id="ARBA00023136"/>
    </source>
</evidence>
<evidence type="ECO:0000259" key="8">
    <source>
        <dbReference type="Pfam" id="PF14322"/>
    </source>
</evidence>
<dbReference type="AlphaFoldDB" id="A0A9W6EU20"/>
<dbReference type="Proteomes" id="UP001143545">
    <property type="component" value="Unassembled WGS sequence"/>
</dbReference>
<dbReference type="PROSITE" id="PS51257">
    <property type="entry name" value="PROKAR_LIPOPROTEIN"/>
    <property type="match status" value="1"/>
</dbReference>
<gene>
    <name evidence="9" type="ORF">NBRC110019_10630</name>
</gene>
<dbReference type="InterPro" id="IPR011990">
    <property type="entry name" value="TPR-like_helical_dom_sf"/>
</dbReference>
<evidence type="ECO:0000256" key="1">
    <source>
        <dbReference type="ARBA" id="ARBA00004442"/>
    </source>
</evidence>
<keyword evidence="5" id="KW-0998">Cell outer membrane</keyword>
<proteinExistence type="inferred from homology"/>
<evidence type="ECO:0008006" key="11">
    <source>
        <dbReference type="Google" id="ProtNLM"/>
    </source>
</evidence>
<evidence type="ECO:0000256" key="2">
    <source>
        <dbReference type="ARBA" id="ARBA00006275"/>
    </source>
</evidence>
<dbReference type="Gene3D" id="1.10.3780.10">
    <property type="entry name" value="SusD-like"/>
    <property type="match status" value="1"/>
</dbReference>
<dbReference type="Gene3D" id="1.25.40.10">
    <property type="entry name" value="Tetratricopeptide repeat domain"/>
    <property type="match status" value="1"/>
</dbReference>
<dbReference type="Pfam" id="PF14322">
    <property type="entry name" value="SusD-like_3"/>
    <property type="match status" value="1"/>
</dbReference>
<feature type="chain" id="PRO_5040966662" description="RagB/SusD family nutrient uptake outer membrane protein" evidence="6">
    <location>
        <begin position="20"/>
        <end position="536"/>
    </location>
</feature>
<dbReference type="InterPro" id="IPR033985">
    <property type="entry name" value="SusD-like_N"/>
</dbReference>
<reference evidence="9" key="1">
    <citation type="submission" date="2022-07" db="EMBL/GenBank/DDBJ databases">
        <title>Taxonomy of Novel Oxalotrophic and Methylotrophic Bacteria.</title>
        <authorList>
            <person name="Sahin N."/>
            <person name="Tani A."/>
        </authorList>
    </citation>
    <scope>NUCLEOTIDE SEQUENCE</scope>
    <source>
        <strain evidence="9">AM327</strain>
    </source>
</reference>
<feature type="signal peptide" evidence="6">
    <location>
        <begin position="1"/>
        <end position="19"/>
    </location>
</feature>
<evidence type="ECO:0000256" key="6">
    <source>
        <dbReference type="SAM" id="SignalP"/>
    </source>
</evidence>
<dbReference type="InterPro" id="IPR012944">
    <property type="entry name" value="SusD_RagB_dom"/>
</dbReference>
<dbReference type="GO" id="GO:0009279">
    <property type="term" value="C:cell outer membrane"/>
    <property type="evidence" value="ECO:0007669"/>
    <property type="project" value="UniProtKB-SubCell"/>
</dbReference>
<dbReference type="SUPFAM" id="SSF48452">
    <property type="entry name" value="TPR-like"/>
    <property type="match status" value="1"/>
</dbReference>
<dbReference type="RefSeq" id="WP_281753076.1">
    <property type="nucleotide sequence ID" value="NZ_BRVP01000006.1"/>
</dbReference>
<evidence type="ECO:0000313" key="10">
    <source>
        <dbReference type="Proteomes" id="UP001143545"/>
    </source>
</evidence>
<organism evidence="9 10">
    <name type="scientific">Neptunitalea chrysea</name>
    <dbReference type="NCBI Taxonomy" id="1647581"/>
    <lineage>
        <taxon>Bacteria</taxon>
        <taxon>Pseudomonadati</taxon>
        <taxon>Bacteroidota</taxon>
        <taxon>Flavobacteriia</taxon>
        <taxon>Flavobacteriales</taxon>
        <taxon>Flavobacteriaceae</taxon>
        <taxon>Neptunitalea</taxon>
    </lineage>
</organism>
<keyword evidence="4" id="KW-0472">Membrane</keyword>
<dbReference type="EMBL" id="BRVP01000006">
    <property type="protein sequence ID" value="GLB52024.1"/>
    <property type="molecule type" value="Genomic_DNA"/>
</dbReference>
<name>A0A9W6EU20_9FLAO</name>
<protein>
    <recommendedName>
        <fullName evidence="11">RagB/SusD family nutrient uptake outer membrane protein</fullName>
    </recommendedName>
</protein>
<sequence length="536" mass="61459">MKQKKLLLIGMFFSWVFFGCTNLDENVYSEISENNFYNSKLEIYESAMYPFTYMYDWLAWSNEYSYFYHNELSADQLAWPQKGRHGYDRGEHIRAHYHTWTTDERRIGLMWGAMYKDIGYTNFAISNLSTVNVASVDMTTEEMESLIAELKVYRAFIHMKLMDMFGNIPISTDVTSVNIPTVERTEVFNWVESEILNNIDKLQLASENLVGRVTKVVAYAMLTELYLNAEEWTGTARWNECITYCDQIISGEGGAQTGSLQLDENVLGPFNNTNHLSSENIYEVPFSFDNGFSKNWSGILMGFSNMSSALNVNYSGNNAFVVIPTAFDMFEEQDYRKQQWFLFGPQYEYGTTTPILGSEEYLGEPFIYVNNIRRNSEGQTGEGGMTDGEENSGARFHKYRSGTAADANYLENDFVVYRLTEIYFSKAEAIMRANGGMPTQEAVDLINESKSRYFSSTDFISSAYTINSLTLNELLNERGREFIFEGKRRTDLIRFGKFTTTSWWDKSPDGGNYLKLMPIPADQIAANPNLIQNTGY</sequence>
<accession>A0A9W6EU20</accession>
<keyword evidence="10" id="KW-1185">Reference proteome</keyword>
<feature type="domain" description="SusD-like N-terminal" evidence="8">
    <location>
        <begin position="93"/>
        <end position="227"/>
    </location>
</feature>
<comment type="similarity">
    <text evidence="2">Belongs to the SusD family.</text>
</comment>
<evidence type="ECO:0000259" key="7">
    <source>
        <dbReference type="Pfam" id="PF07980"/>
    </source>
</evidence>
<keyword evidence="3 6" id="KW-0732">Signal</keyword>
<dbReference type="Gene3D" id="1.25.40.390">
    <property type="match status" value="1"/>
</dbReference>
<feature type="domain" description="RagB/SusD" evidence="7">
    <location>
        <begin position="327"/>
        <end position="536"/>
    </location>
</feature>
<dbReference type="Pfam" id="PF07980">
    <property type="entry name" value="SusD_RagB"/>
    <property type="match status" value="1"/>
</dbReference>
<evidence type="ECO:0000256" key="5">
    <source>
        <dbReference type="ARBA" id="ARBA00023237"/>
    </source>
</evidence>
<comment type="caution">
    <text evidence="9">The sequence shown here is derived from an EMBL/GenBank/DDBJ whole genome shotgun (WGS) entry which is preliminary data.</text>
</comment>